<dbReference type="PANTHER" id="PTHR11075:SF54">
    <property type="entry name" value="LARGE RIBOSOMAL SUBUNIT PROTEIN ML62"/>
    <property type="match status" value="1"/>
</dbReference>
<comment type="caution">
    <text evidence="2">The sequence shown here is derived from an EMBL/GenBank/DDBJ whole genome shotgun (WGS) entry which is preliminary data.</text>
</comment>
<gene>
    <name evidence="2" type="ORF">PGLA2088_LOCUS18619</name>
</gene>
<dbReference type="Pfam" id="PF00472">
    <property type="entry name" value="RF-1"/>
    <property type="match status" value="1"/>
</dbReference>
<dbReference type="GO" id="GO:0005762">
    <property type="term" value="C:mitochondrial large ribosomal subunit"/>
    <property type="evidence" value="ECO:0007669"/>
    <property type="project" value="TreeGrafter"/>
</dbReference>
<dbReference type="PANTHER" id="PTHR11075">
    <property type="entry name" value="PEPTIDE CHAIN RELEASE FACTOR"/>
    <property type="match status" value="1"/>
</dbReference>
<proteinExistence type="predicted"/>
<organism evidence="2 3">
    <name type="scientific">Polarella glacialis</name>
    <name type="common">Dinoflagellate</name>
    <dbReference type="NCBI Taxonomy" id="89957"/>
    <lineage>
        <taxon>Eukaryota</taxon>
        <taxon>Sar</taxon>
        <taxon>Alveolata</taxon>
        <taxon>Dinophyceae</taxon>
        <taxon>Suessiales</taxon>
        <taxon>Suessiaceae</taxon>
        <taxon>Polarella</taxon>
    </lineage>
</organism>
<sequence length="197" mass="22494">MLRQLGAARSLWVFPLRGAGFCQQQRLKASREVVDEESEVVVPKRTILPEKLLTKRVSRSSGPGGSSVNSSDTRVQLSFKMSAEWLPDNIREKMSVMHKNRISKAGDFTVACQVTSSQIENQRMAAIKIQELIDEAEKAVALDKHKAETKMDFKDFVVAKLKKEGREKEIEQRAEIIKDVKRRSREKTNNKKEKSMY</sequence>
<dbReference type="AlphaFoldDB" id="A0A813J9C7"/>
<dbReference type="Gene3D" id="3.30.160.20">
    <property type="match status" value="1"/>
</dbReference>
<name>A0A813J9C7_POLGL</name>
<dbReference type="SUPFAM" id="SSF110916">
    <property type="entry name" value="Peptidyl-tRNA hydrolase domain-like"/>
    <property type="match status" value="1"/>
</dbReference>
<dbReference type="InterPro" id="IPR052104">
    <property type="entry name" value="Mito_Release_Factor_mL62"/>
</dbReference>
<dbReference type="InterPro" id="IPR000352">
    <property type="entry name" value="Pep_chain_release_fac_I"/>
</dbReference>
<protein>
    <recommendedName>
        <fullName evidence="1">Prokaryotic-type class I peptide chain release factors domain-containing protein</fullName>
    </recommendedName>
</protein>
<dbReference type="GO" id="GO:0016150">
    <property type="term" value="F:translation release factor activity, codon nonspecific"/>
    <property type="evidence" value="ECO:0007669"/>
    <property type="project" value="TreeGrafter"/>
</dbReference>
<feature type="domain" description="Prokaryotic-type class I peptide chain release factors" evidence="1">
    <location>
        <begin position="48"/>
        <end position="175"/>
    </location>
</feature>
<dbReference type="Proteomes" id="UP000626109">
    <property type="component" value="Unassembled WGS sequence"/>
</dbReference>
<evidence type="ECO:0000313" key="3">
    <source>
        <dbReference type="Proteomes" id="UP000626109"/>
    </source>
</evidence>
<accession>A0A813J9C7</accession>
<evidence type="ECO:0000313" key="2">
    <source>
        <dbReference type="EMBL" id="CAE8673641.1"/>
    </source>
</evidence>
<dbReference type="GO" id="GO:0070126">
    <property type="term" value="P:mitochondrial translational termination"/>
    <property type="evidence" value="ECO:0007669"/>
    <property type="project" value="TreeGrafter"/>
</dbReference>
<dbReference type="GO" id="GO:0004045">
    <property type="term" value="F:peptidyl-tRNA hydrolase activity"/>
    <property type="evidence" value="ECO:0007669"/>
    <property type="project" value="TreeGrafter"/>
</dbReference>
<dbReference type="EMBL" id="CAJNNW010024671">
    <property type="protein sequence ID" value="CAE8673641.1"/>
    <property type="molecule type" value="Genomic_DNA"/>
</dbReference>
<evidence type="ECO:0000259" key="1">
    <source>
        <dbReference type="Pfam" id="PF00472"/>
    </source>
</evidence>
<reference evidence="2" key="1">
    <citation type="submission" date="2021-02" db="EMBL/GenBank/DDBJ databases">
        <authorList>
            <person name="Dougan E. K."/>
            <person name="Rhodes N."/>
            <person name="Thang M."/>
            <person name="Chan C."/>
        </authorList>
    </citation>
    <scope>NUCLEOTIDE SEQUENCE</scope>
</reference>